<sequence>MTVAARPARPAPTVCVAHCEVSPGTSVVGYVRTSPTTAAPTSPPPVSVNETTPST</sequence>
<dbReference type="Proteomes" id="UP000535890">
    <property type="component" value="Unassembled WGS sequence"/>
</dbReference>
<accession>A0A7Y9E0X9</accession>
<evidence type="ECO:0000256" key="1">
    <source>
        <dbReference type="SAM" id="MobiDB-lite"/>
    </source>
</evidence>
<comment type="caution">
    <text evidence="2">The sequence shown here is derived from an EMBL/GenBank/DDBJ whole genome shotgun (WGS) entry which is preliminary data.</text>
</comment>
<dbReference type="RefSeq" id="WP_179796482.1">
    <property type="nucleotide sequence ID" value="NZ_BAABHP010000022.1"/>
</dbReference>
<feature type="region of interest" description="Disordered" evidence="1">
    <location>
        <begin position="34"/>
        <end position="55"/>
    </location>
</feature>
<protein>
    <submittedName>
        <fullName evidence="2">Uncharacterized protein</fullName>
    </submittedName>
</protein>
<dbReference type="AlphaFoldDB" id="A0A7Y9E0X9"/>
<evidence type="ECO:0000313" key="2">
    <source>
        <dbReference type="EMBL" id="NYD39123.1"/>
    </source>
</evidence>
<keyword evidence="3" id="KW-1185">Reference proteome</keyword>
<proteinExistence type="predicted"/>
<evidence type="ECO:0000313" key="3">
    <source>
        <dbReference type="Proteomes" id="UP000535890"/>
    </source>
</evidence>
<name>A0A7Y9E0X9_9PSEU</name>
<reference evidence="2 3" key="1">
    <citation type="submission" date="2020-07" db="EMBL/GenBank/DDBJ databases">
        <title>Sequencing the genomes of 1000 actinobacteria strains.</title>
        <authorList>
            <person name="Klenk H.-P."/>
        </authorList>
    </citation>
    <scope>NUCLEOTIDE SEQUENCE [LARGE SCALE GENOMIC DNA]</scope>
    <source>
        <strain evidence="2 3">DSM 45772</strain>
    </source>
</reference>
<gene>
    <name evidence="2" type="ORF">BJ983_005225</name>
</gene>
<organism evidence="2 3">
    <name type="scientific">Actinomycetospora corticicola</name>
    <dbReference type="NCBI Taxonomy" id="663602"/>
    <lineage>
        <taxon>Bacteria</taxon>
        <taxon>Bacillati</taxon>
        <taxon>Actinomycetota</taxon>
        <taxon>Actinomycetes</taxon>
        <taxon>Pseudonocardiales</taxon>
        <taxon>Pseudonocardiaceae</taxon>
        <taxon>Actinomycetospora</taxon>
    </lineage>
</organism>
<dbReference type="EMBL" id="JACCBN010000001">
    <property type="protein sequence ID" value="NYD39123.1"/>
    <property type="molecule type" value="Genomic_DNA"/>
</dbReference>